<dbReference type="PROSITE" id="PS50181">
    <property type="entry name" value="FBOX"/>
    <property type="match status" value="1"/>
</dbReference>
<dbReference type="KEGG" id="vg:35382327"/>
<dbReference type="Proteomes" id="UP000236316">
    <property type="component" value="Segment"/>
</dbReference>
<organism evidence="2">
    <name type="scientific">Orpheovirus IHUMI-LCC2</name>
    <dbReference type="NCBI Taxonomy" id="2023057"/>
    <lineage>
        <taxon>Viruses</taxon>
        <taxon>Varidnaviria</taxon>
        <taxon>Bamfordvirae</taxon>
        <taxon>Nucleocytoviricota</taxon>
        <taxon>Megaviricetes</taxon>
        <taxon>Pimascovirales</taxon>
        <taxon>Ocovirineae</taxon>
        <taxon>Orpheoviridae</taxon>
        <taxon>Alphaorpheovirus</taxon>
        <taxon>Alphaorpheovirus massiliense</taxon>
    </lineage>
</organism>
<dbReference type="SUPFAM" id="SSF81383">
    <property type="entry name" value="F-box domain"/>
    <property type="match status" value="1"/>
</dbReference>
<evidence type="ECO:0000313" key="2">
    <source>
        <dbReference type="EMBL" id="SNW62433.1"/>
    </source>
</evidence>
<evidence type="ECO:0000313" key="3">
    <source>
        <dbReference type="Proteomes" id="UP000236316"/>
    </source>
</evidence>
<reference evidence="2" key="1">
    <citation type="submission" date="2017-08" db="EMBL/GenBank/DDBJ databases">
        <authorList>
            <consortium name="Urmite Genomes"/>
        </authorList>
    </citation>
    <scope>NUCLEOTIDE SEQUENCE [LARGE SCALE GENOMIC DNA]</scope>
    <source>
        <strain evidence="2">IHUMI-LCC2</strain>
    </source>
</reference>
<evidence type="ECO:0000259" key="1">
    <source>
        <dbReference type="PROSITE" id="PS50181"/>
    </source>
</evidence>
<feature type="domain" description="F-box" evidence="1">
    <location>
        <begin position="1"/>
        <end position="48"/>
    </location>
</feature>
<proteinExistence type="predicted"/>
<name>A0A2I2L4H5_9VIRU</name>
<dbReference type="InterPro" id="IPR001810">
    <property type="entry name" value="F-box_dom"/>
</dbReference>
<protein>
    <submittedName>
        <fullName evidence="2">F-box domain-containing protein</fullName>
    </submittedName>
</protein>
<gene>
    <name evidence="2" type="ORF">ORPV_529</name>
</gene>
<sequence length="422" mass="50070">MEILPVEVNYLIFDKLDDKDLLSLAYVNKYYPKLVSNYGQEDRTLSKIINYVFFGWNMDSNMFDSFKLQKLMCERHISLIYHIVKSYNKLKFMENVLDNEKYKIEHNVRTVIKELVKCTTNPRFIYKVCYINILDSEVSIIMNNLFQRVNSVLERYFVHEDIDTCIKYFINESCYDKLYKAIARKILESGAYQYYYNLYPTQTFSILVIGWTDENYRKSEDLLKKLVGSMLSSAPRINLSHIDEKILHKLSNVPLLVSSLPYISGLSEDEVCKICTDKRVTNINKILQTSLEYQLMLELLQDSEYYDKYINSDKTEEDIDDKKGEDDDIEQQEIINYYNDKDYSKVEKVIKNDDVDKFLDMYYELDIYDMCKIMRKYLPVNILIMLASMDAKVCYSLTDEEIMEFNMDHISILMENGIINII</sequence>
<keyword evidence="3" id="KW-1185">Reference proteome</keyword>
<dbReference type="EMBL" id="LT906555">
    <property type="protein sequence ID" value="SNW62433.1"/>
    <property type="molecule type" value="Genomic_DNA"/>
</dbReference>
<dbReference type="GeneID" id="35382327"/>
<dbReference type="InterPro" id="IPR036047">
    <property type="entry name" value="F-box-like_dom_sf"/>
</dbReference>
<dbReference type="RefSeq" id="YP_009448735.1">
    <property type="nucleotide sequence ID" value="NC_036594.1"/>
</dbReference>
<accession>A0A2I2L4H5</accession>